<dbReference type="InterPro" id="IPR043543">
    <property type="entry name" value="PAPPA/PAPPA2"/>
</dbReference>
<dbReference type="InterPro" id="IPR011874">
    <property type="entry name" value="Fibro_Slime"/>
</dbReference>
<dbReference type="InterPro" id="IPR011936">
    <property type="entry name" value="Myxo_disulph_rpt"/>
</dbReference>
<feature type="domain" description="PA14" evidence="5">
    <location>
        <begin position="685"/>
        <end position="888"/>
    </location>
</feature>
<evidence type="ECO:0000256" key="3">
    <source>
        <dbReference type="ARBA" id="ARBA00023157"/>
    </source>
</evidence>
<evidence type="ECO:0000259" key="5">
    <source>
        <dbReference type="PROSITE" id="PS51820"/>
    </source>
</evidence>
<evidence type="ECO:0000256" key="1">
    <source>
        <dbReference type="ARBA" id="ARBA00022729"/>
    </source>
</evidence>
<feature type="region of interest" description="Disordered" evidence="4">
    <location>
        <begin position="1"/>
        <end position="94"/>
    </location>
</feature>
<dbReference type="EMBL" id="JEMB01003011">
    <property type="protein sequence ID" value="KYF76409.1"/>
    <property type="molecule type" value="Genomic_DNA"/>
</dbReference>
<keyword evidence="2" id="KW-0677">Repeat</keyword>
<feature type="compositionally biased region" description="Low complexity" evidence="4">
    <location>
        <begin position="1"/>
        <end position="25"/>
    </location>
</feature>
<dbReference type="NCBIfam" id="TIGR02148">
    <property type="entry name" value="Fibro_Slime"/>
    <property type="match status" value="1"/>
</dbReference>
<dbReference type="GO" id="GO:0007166">
    <property type="term" value="P:cell surface receptor signaling pathway"/>
    <property type="evidence" value="ECO:0007669"/>
    <property type="project" value="TreeGrafter"/>
</dbReference>
<organism evidence="6 7">
    <name type="scientific">Sorangium cellulosum</name>
    <name type="common">Polyangium cellulosum</name>
    <dbReference type="NCBI Taxonomy" id="56"/>
    <lineage>
        <taxon>Bacteria</taxon>
        <taxon>Pseudomonadati</taxon>
        <taxon>Myxococcota</taxon>
        <taxon>Polyangia</taxon>
        <taxon>Polyangiales</taxon>
        <taxon>Polyangiaceae</taxon>
        <taxon>Sorangium</taxon>
    </lineage>
</organism>
<feature type="region of interest" description="Disordered" evidence="4">
    <location>
        <begin position="1274"/>
        <end position="1293"/>
    </location>
</feature>
<dbReference type="NCBIfam" id="TIGR02232">
    <property type="entry name" value="myxo_disulf_rpt"/>
    <property type="match status" value="12"/>
</dbReference>
<dbReference type="GO" id="GO:0004222">
    <property type="term" value="F:metalloendopeptidase activity"/>
    <property type="evidence" value="ECO:0007669"/>
    <property type="project" value="TreeGrafter"/>
</dbReference>
<dbReference type="PANTHER" id="PTHR46130:SF3">
    <property type="entry name" value="CHROMOSOME UNDETERMINED SCAFFOLD_33, WHOLE GENOME SHOTGUN SEQUENCE"/>
    <property type="match status" value="1"/>
</dbReference>
<dbReference type="GO" id="GO:0006508">
    <property type="term" value="P:proteolysis"/>
    <property type="evidence" value="ECO:0007669"/>
    <property type="project" value="TreeGrafter"/>
</dbReference>
<dbReference type="PROSITE" id="PS51820">
    <property type="entry name" value="PA14"/>
    <property type="match status" value="1"/>
</dbReference>
<feature type="compositionally biased region" description="Pro residues" evidence="4">
    <location>
        <begin position="68"/>
        <end position="79"/>
    </location>
</feature>
<protein>
    <recommendedName>
        <fullName evidence="5">PA14 domain-containing protein</fullName>
    </recommendedName>
</protein>
<keyword evidence="3" id="KW-1015">Disulfide bond</keyword>
<dbReference type="PANTHER" id="PTHR46130">
    <property type="entry name" value="LAMGL DOMAIN-CONTAINING PROTEIN"/>
    <property type="match status" value="1"/>
</dbReference>
<keyword evidence="1" id="KW-0732">Signal</keyword>
<dbReference type="GO" id="GO:0005615">
    <property type="term" value="C:extracellular space"/>
    <property type="evidence" value="ECO:0007669"/>
    <property type="project" value="TreeGrafter"/>
</dbReference>
<gene>
    <name evidence="6" type="ORF">BE17_35085</name>
</gene>
<evidence type="ECO:0000313" key="6">
    <source>
        <dbReference type="EMBL" id="KYF76409.1"/>
    </source>
</evidence>
<evidence type="ECO:0000256" key="2">
    <source>
        <dbReference type="ARBA" id="ARBA00022737"/>
    </source>
</evidence>
<dbReference type="InterPro" id="IPR037524">
    <property type="entry name" value="PA14/GLEYA"/>
</dbReference>
<feature type="compositionally biased region" description="Gly residues" evidence="4">
    <location>
        <begin position="49"/>
        <end position="60"/>
    </location>
</feature>
<sequence length="1293" mass="133392">MLQVTAACGGDASSSGSAGTESGSSSGSGSGGGPGSGGAGGEPEFTVGSGVGLNGGGGAGPDPCDVAEPPPECFEPPDPACGDGDRNQDSEACDDGNTLPGDGCSGQCQVEPYWECTTPGEPCVITIACGDGILHPGEFCDDGNTADGDGCSADCYFVDPSYVCPRPGEPCILLYKCGDDRVNGSEECDDGDDPPASGDGCDAACKREAGYQCSRPGQPCTRLPVCGNGAKETGEACDDGNTASGDGCSSLCRQEPYYFCPTPGSPCELLIECGDGEVQPGELCDDGNTADGDGCSADCQVRDPSYVCPEPGEPCLLLYRCGDGRVNGSEQCDDGEAVPDSGDGCTADCRLEEGWVCRPGQPCTRRTFCGDGVVQAGEQCDDGGGASPEGGDGCTAQCKIELGWTCPPRGGACTPPPAPVCGDGVIGGAEVCDDGERPPASGDGCSADCRTIEPGWDCSRVGFPCKTVCGDGIKLGAEQCDDGDAFGGDGCDETCKIEPGRVCNDSVPQDCRGFSVCGDGVREGTEVCDDGNGNWRDGCTPDCKREPTCAGGACTSQCGDGILLPGDPSEQCDDGNTASGDGCSATCRIEAGYVCSVAPTEMRLPMVIRDFIGWCPETYNTGTSNSACDANLTDSITGHFDFEITPTTGAQTDNTVLPTLDADGKPVNAYGNAFVTPSNANGWTTGQNNFRWWYRDNPSYNRTLVTTIELTDAGGGRYVYQRNPFWPVDTDPPGADPALDSLVADGLERTRDSGHNFYFTSEVRYWFQFNPDTTASNNPVLTFYGDDDVWVFIKNTLTADIGGIHQRNQESVTILDNGDARVTPCAESNCPTRAAYDVDLNLEAGKVYEIVVFQAERHVTGSNYQLTLAGFSAGTSVCTPQCGVDPPVLTPGEECDDGSDNGTGYGKCNNCQLGAYCGDGVRNGPEQCDNGVNNSMYANASGACAPGCVNPPRCGDGSVNAPYEACDLGAGNTASGYGGCTTSCEIGPSCGDGTVNGAEQCDDGRNDGFYGTCNPNCTRAPRCGDSRVDEEWGEECDDPADPNCVACQLGAHCGDAVVQASYGEECDDGINNGGYGECAPMCLYGPRCGDGVVQPDEEACDLGEGSNTGAYNGCDQHCSYGPYCGDGVRNGPETCDDGVNDGFYGSCFPDCSPAARCGDSQIDEEWGEQCDPPNEATGCSDNCRLGAQCGDSVVQANLGEQCDDGVNDGGYGECGPQCKYGPRCGDGIRNGTEQCDDGDGNNTGGYGKCAPGCIYGPYCGDGQRQALYEECDDGNNRSGDGCSSACEYDSQPR</sequence>
<evidence type="ECO:0000256" key="4">
    <source>
        <dbReference type="SAM" id="MobiDB-lite"/>
    </source>
</evidence>
<reference evidence="6 7" key="1">
    <citation type="submission" date="2014-02" db="EMBL/GenBank/DDBJ databases">
        <title>The small core and large imbalanced accessory genome model reveals a collaborative survival strategy of Sorangium cellulosum strains in nature.</title>
        <authorList>
            <person name="Han K."/>
            <person name="Peng R."/>
            <person name="Blom J."/>
            <person name="Li Y.-Z."/>
        </authorList>
    </citation>
    <scope>NUCLEOTIDE SEQUENCE [LARGE SCALE GENOMIC DNA]</scope>
    <source>
        <strain evidence="6 7">So0011-07</strain>
    </source>
</reference>
<dbReference type="Proteomes" id="UP000075635">
    <property type="component" value="Unassembled WGS sequence"/>
</dbReference>
<evidence type="ECO:0000313" key="7">
    <source>
        <dbReference type="Proteomes" id="UP000075635"/>
    </source>
</evidence>
<proteinExistence type="predicted"/>
<comment type="caution">
    <text evidence="6">The sequence shown here is derived from an EMBL/GenBank/DDBJ whole genome shotgun (WGS) entry which is preliminary data.</text>
</comment>
<name>A0A150R7Y5_SORCE</name>
<dbReference type="Pfam" id="PF13948">
    <property type="entry name" value="DUF4215"/>
    <property type="match status" value="6"/>
</dbReference>
<feature type="compositionally biased region" description="Gly residues" evidence="4">
    <location>
        <begin position="26"/>
        <end position="41"/>
    </location>
</feature>
<accession>A0A150R7Y5</accession>